<feature type="signal peptide" evidence="1">
    <location>
        <begin position="1"/>
        <end position="17"/>
    </location>
</feature>
<dbReference type="AlphaFoldDB" id="A0A812UXL5"/>
<accession>A0A812UXL5</accession>
<organism evidence="3 4">
    <name type="scientific">Symbiodinium natans</name>
    <dbReference type="NCBI Taxonomy" id="878477"/>
    <lineage>
        <taxon>Eukaryota</taxon>
        <taxon>Sar</taxon>
        <taxon>Alveolata</taxon>
        <taxon>Dinophyceae</taxon>
        <taxon>Suessiales</taxon>
        <taxon>Symbiodiniaceae</taxon>
        <taxon>Symbiodinium</taxon>
    </lineage>
</organism>
<keyword evidence="1" id="KW-0732">Signal</keyword>
<dbReference type="Gene3D" id="3.60.20.10">
    <property type="entry name" value="Glutamine Phosphoribosylpyrophosphate, subunit 1, domain 1"/>
    <property type="match status" value="1"/>
</dbReference>
<dbReference type="PANTHER" id="PTHR43284">
    <property type="entry name" value="ASPARAGINE SYNTHETASE (GLUTAMINE-HYDROLYZING)"/>
    <property type="match status" value="1"/>
</dbReference>
<gene>
    <name evidence="3" type="primary">ASNS</name>
    <name evidence="3" type="ORF">SNAT2548_LOCUS34246</name>
</gene>
<dbReference type="PANTHER" id="PTHR43284:SF1">
    <property type="entry name" value="ASPARAGINE SYNTHETASE"/>
    <property type="match status" value="1"/>
</dbReference>
<evidence type="ECO:0000259" key="2">
    <source>
        <dbReference type="PROSITE" id="PS51278"/>
    </source>
</evidence>
<protein>
    <submittedName>
        <fullName evidence="3">ASNS protein</fullName>
    </submittedName>
</protein>
<dbReference type="Proteomes" id="UP000604046">
    <property type="component" value="Unassembled WGS sequence"/>
</dbReference>
<dbReference type="InterPro" id="IPR051786">
    <property type="entry name" value="ASN_synthetase/amidase"/>
</dbReference>
<proteinExistence type="predicted"/>
<name>A0A812UXL5_9DINO</name>
<dbReference type="InterPro" id="IPR029055">
    <property type="entry name" value="Ntn_hydrolases_N"/>
</dbReference>
<dbReference type="EMBL" id="CAJNDS010002800">
    <property type="protein sequence ID" value="CAE7602114.1"/>
    <property type="molecule type" value="Genomic_DNA"/>
</dbReference>
<feature type="chain" id="PRO_5032495040" evidence="1">
    <location>
        <begin position="18"/>
        <end position="968"/>
    </location>
</feature>
<dbReference type="SUPFAM" id="SSF52402">
    <property type="entry name" value="Adenine nucleotide alpha hydrolases-like"/>
    <property type="match status" value="1"/>
</dbReference>
<sequence>MCSFLLANFLINNLTYANYFLQFRGPDATNRWKGYGYDFVHNLLHMTGERVLQPFQRPEDGLVALFNGEIYNWQDLQGAGGSFRSDGDAILSEYVRFGQRFPRHLDGEYAIAVLDFVKREVILARDTFGTKPLWYAKRSGKFAVSSYASALLRLGFEDEDIRQIEPNSIAVFQLPEGDEVAEALPPAEADEAFPPQAPRLVKKLAVFEFDLRQHKTDTKDWKAAFQRAVQRRAGMKQMVVGRETPAMCLSDGYDSGGIALSLGKLEIQTAMYTVQAREDVTVLVERFFHLRKRGMNATWKLTRLSTESFEQEKTFLREAAERVQYKLRPGYANVDDKAAAGLSWIYRQARTAGQRLFLSGSGADESISDYGNAGRALEFHSTLKGVFPANLWDVFPWLNFFRGTQQDYLAKEECTAGAHGIEARYPFLDRSLVQEYLWLTADLKNSLYKLPLHQLLEEEQFPFTPGVKRGFSADLNLAGADAEAQAQARRKDDSAELRERFWASLGVAGNGTVVVASCSRCGEVEMESEEMSMTTLPAHPQRLMDVVSLARAKGRWRWPRLLRKRLRRKSDRRWAEIMQMLPAGQRAREAQDQAPVTPPLSLAAAAGADRNHRVVILTSCMEDHYFLTYCGPLFVSVAETFDLFGANAGSDLVMGLVSVVGVTTKLLEVVTQSMPFVEFVPFEEHDQYLSDHSDPFEAENYRKLTYQPLKLYQYLWLWRHKLVHIKEIAYILCMDSDMLVVRPFMHVLELLSQLEVDVSFSYYDGTRHVPWGTPEELAVTKKRGLVRLQGGLLIMRNSVEALQWFATWESLTESVYFEREAEGHLGDRWRDLLQDFKGPSQAALAFLLTRSELEVMQNVSQCCNTVRVIELAALRKGDPPVPVTMFGLPTQYVNDAESTEDGALPKTAHLIHLKGIWWRSVLPEGKKNVTAPTRTYEWNREAFDLWERHYATFLELLRQRGIHLDFPR</sequence>
<dbReference type="SUPFAM" id="SSF56235">
    <property type="entry name" value="N-terminal nucleophile aminohydrolases (Ntn hydrolases)"/>
    <property type="match status" value="1"/>
</dbReference>
<dbReference type="InterPro" id="IPR017932">
    <property type="entry name" value="GATase_2_dom"/>
</dbReference>
<dbReference type="PROSITE" id="PS51278">
    <property type="entry name" value="GATASE_TYPE_2"/>
    <property type="match status" value="1"/>
</dbReference>
<dbReference type="OrthoDB" id="409189at2759"/>
<reference evidence="3" key="1">
    <citation type="submission" date="2021-02" db="EMBL/GenBank/DDBJ databases">
        <authorList>
            <person name="Dougan E. K."/>
            <person name="Rhodes N."/>
            <person name="Thang M."/>
            <person name="Chan C."/>
        </authorList>
    </citation>
    <scope>NUCLEOTIDE SEQUENCE</scope>
</reference>
<evidence type="ECO:0000313" key="3">
    <source>
        <dbReference type="EMBL" id="CAE7602114.1"/>
    </source>
</evidence>
<dbReference type="InterPro" id="IPR014729">
    <property type="entry name" value="Rossmann-like_a/b/a_fold"/>
</dbReference>
<comment type="caution">
    <text evidence="3">The sequence shown here is derived from an EMBL/GenBank/DDBJ whole genome shotgun (WGS) entry which is preliminary data.</text>
</comment>
<evidence type="ECO:0000313" key="4">
    <source>
        <dbReference type="Proteomes" id="UP000604046"/>
    </source>
</evidence>
<dbReference type="Gene3D" id="3.40.50.620">
    <property type="entry name" value="HUPs"/>
    <property type="match status" value="1"/>
</dbReference>
<feature type="domain" description="Glutamine amidotransferase type-2" evidence="2">
    <location>
        <begin position="2"/>
        <end position="175"/>
    </location>
</feature>
<dbReference type="Pfam" id="PF13537">
    <property type="entry name" value="GATase_7"/>
    <property type="match status" value="1"/>
</dbReference>
<evidence type="ECO:0000256" key="1">
    <source>
        <dbReference type="SAM" id="SignalP"/>
    </source>
</evidence>
<keyword evidence="4" id="KW-1185">Reference proteome</keyword>